<protein>
    <submittedName>
        <fullName evidence="4">GNAT family N-acetyltransferase</fullName>
    </submittedName>
</protein>
<dbReference type="PANTHER" id="PTHR43800">
    <property type="entry name" value="PEPTIDYL-LYSINE N-ACETYLTRANSFERASE YJAB"/>
    <property type="match status" value="1"/>
</dbReference>
<dbReference type="OrthoDB" id="9789605at2"/>
<dbReference type="Proteomes" id="UP000094469">
    <property type="component" value="Unassembled WGS sequence"/>
</dbReference>
<keyword evidence="5" id="KW-1185">Reference proteome</keyword>
<comment type="caution">
    <text evidence="4">The sequence shown here is derived from an EMBL/GenBank/DDBJ whole genome shotgun (WGS) entry which is preliminary data.</text>
</comment>
<organism evidence="4 5">
    <name type="scientific">Enterococcus ureilyticus</name>
    <dbReference type="NCBI Taxonomy" id="1131292"/>
    <lineage>
        <taxon>Bacteria</taxon>
        <taxon>Bacillati</taxon>
        <taxon>Bacillota</taxon>
        <taxon>Bacilli</taxon>
        <taxon>Lactobacillales</taxon>
        <taxon>Enterococcaceae</taxon>
        <taxon>Enterococcus</taxon>
    </lineage>
</organism>
<dbReference type="InterPro" id="IPR000182">
    <property type="entry name" value="GNAT_dom"/>
</dbReference>
<dbReference type="Gene3D" id="3.40.630.30">
    <property type="match status" value="1"/>
</dbReference>
<dbReference type="PANTHER" id="PTHR43800:SF1">
    <property type="entry name" value="PEPTIDYL-LYSINE N-ACETYLTRANSFERASE YJAB"/>
    <property type="match status" value="1"/>
</dbReference>
<dbReference type="GO" id="GO:0016747">
    <property type="term" value="F:acyltransferase activity, transferring groups other than amino-acyl groups"/>
    <property type="evidence" value="ECO:0007669"/>
    <property type="project" value="InterPro"/>
</dbReference>
<evidence type="ECO:0000313" key="5">
    <source>
        <dbReference type="Proteomes" id="UP000094469"/>
    </source>
</evidence>
<proteinExistence type="predicted"/>
<sequence length="142" mass="16276">MIKKIDHLTVSELETILGIWLTANCEAHPFIPKSYWQKNLSSVKEQLPQADLYTYSESDQISAFLGMTGTYIAGIFVKNDYRGQGIGSKLLTEAKRSTTSLSLCVYAKNKQALHFYQRQGFQKVHEQFDSTGELEYQLIWEK</sequence>
<keyword evidence="1 4" id="KW-0808">Transferase</keyword>
<dbReference type="Pfam" id="PF13508">
    <property type="entry name" value="Acetyltransf_7"/>
    <property type="match status" value="1"/>
</dbReference>
<evidence type="ECO:0000313" key="4">
    <source>
        <dbReference type="EMBL" id="OEG23857.1"/>
    </source>
</evidence>
<dbReference type="PROSITE" id="PS51186">
    <property type="entry name" value="GNAT"/>
    <property type="match status" value="1"/>
</dbReference>
<dbReference type="EMBL" id="MIKC01000001">
    <property type="protein sequence ID" value="OEG23857.1"/>
    <property type="molecule type" value="Genomic_DNA"/>
</dbReference>
<gene>
    <name evidence="4" type="ORF">BCR24_00420</name>
</gene>
<dbReference type="AlphaFoldDB" id="A0A1E5HFX3"/>
<feature type="domain" description="N-acetyltransferase" evidence="3">
    <location>
        <begin position="3"/>
        <end position="142"/>
    </location>
</feature>
<reference evidence="5" key="1">
    <citation type="submission" date="2016-09" db="EMBL/GenBank/DDBJ databases">
        <authorList>
            <person name="Gulvik C.A."/>
        </authorList>
    </citation>
    <scope>NUCLEOTIDE SEQUENCE [LARGE SCALE GENOMIC DNA]</scope>
    <source>
        <strain evidence="5">LMG 26676</strain>
    </source>
</reference>
<keyword evidence="2" id="KW-0012">Acyltransferase</keyword>
<evidence type="ECO:0000259" key="3">
    <source>
        <dbReference type="PROSITE" id="PS51186"/>
    </source>
</evidence>
<dbReference type="RefSeq" id="WP_069638590.1">
    <property type="nucleotide sequence ID" value="NZ_JAFBEZ010000003.1"/>
</dbReference>
<accession>A0A1E5HFX3</accession>
<dbReference type="InterPro" id="IPR016181">
    <property type="entry name" value="Acyl_CoA_acyltransferase"/>
</dbReference>
<evidence type="ECO:0000256" key="2">
    <source>
        <dbReference type="ARBA" id="ARBA00023315"/>
    </source>
</evidence>
<evidence type="ECO:0000256" key="1">
    <source>
        <dbReference type="ARBA" id="ARBA00022679"/>
    </source>
</evidence>
<dbReference type="CDD" id="cd04301">
    <property type="entry name" value="NAT_SF"/>
    <property type="match status" value="1"/>
</dbReference>
<dbReference type="SUPFAM" id="SSF55729">
    <property type="entry name" value="Acyl-CoA N-acyltransferases (Nat)"/>
    <property type="match status" value="1"/>
</dbReference>
<name>A0A1E5HFX3_9ENTE</name>
<dbReference type="STRING" id="1131292.BCR24_00420"/>